<dbReference type="GeneID" id="77845521"/>
<dbReference type="RefSeq" id="WP_040106121.1">
    <property type="nucleotide sequence ID" value="NZ_JABEVU030000001.1"/>
</dbReference>
<evidence type="ECO:0000256" key="4">
    <source>
        <dbReference type="ARBA" id="ARBA00022833"/>
    </source>
</evidence>
<reference evidence="6 8" key="1">
    <citation type="submission" date="2015-01" db="EMBL/GenBank/DDBJ databases">
        <title>Genome sequences of high lactate-tolerant strain Salinicoccus roseus W12 with industrial interest.</title>
        <authorList>
            <person name="Wang H."/>
            <person name="Yu B."/>
        </authorList>
    </citation>
    <scope>NUCLEOTIDE SEQUENCE [LARGE SCALE GENOMIC DNA]</scope>
    <source>
        <strain evidence="6 8">W12</strain>
    </source>
</reference>
<evidence type="ECO:0000313" key="9">
    <source>
        <dbReference type="Proteomes" id="UP000527860"/>
    </source>
</evidence>
<comment type="cofactor">
    <cofactor evidence="1">
        <name>Zn(2+)</name>
        <dbReference type="ChEBI" id="CHEBI:29105"/>
    </cofactor>
</comment>
<proteinExistence type="inferred from homology"/>
<dbReference type="Proteomes" id="UP000031546">
    <property type="component" value="Unassembled WGS sequence"/>
</dbReference>
<dbReference type="Gene3D" id="3.40.50.10310">
    <property type="entry name" value="Creatininase"/>
    <property type="match status" value="1"/>
</dbReference>
<reference evidence="7" key="2">
    <citation type="submission" date="2020-04" db="EMBL/GenBank/DDBJ databases">
        <authorList>
            <person name="Tanveer F."/>
            <person name="Xie Y."/>
            <person name="Shinwari Z.K."/>
        </authorList>
    </citation>
    <scope>NUCLEOTIDE SEQUENCE</scope>
    <source>
        <strain evidence="7">MOSEL-ME25</strain>
    </source>
</reference>
<dbReference type="OrthoDB" id="9801445at2"/>
<reference evidence="7" key="3">
    <citation type="submission" date="2022-12" db="EMBL/GenBank/DDBJ databases">
        <title>Genome analysis and biological profiling of marine Salinicoccus roseus MOSEL-ME25.</title>
        <authorList>
            <person name="Mirza F.T."/>
            <person name="Xie Y."/>
            <person name="Shinwari Z.K."/>
        </authorList>
    </citation>
    <scope>NUCLEOTIDE SEQUENCE</scope>
    <source>
        <strain evidence="7">MOSEL-ME25</strain>
    </source>
</reference>
<dbReference type="EMBL" id="JABEVU030000001">
    <property type="protein sequence ID" value="MDB0580769.1"/>
    <property type="molecule type" value="Genomic_DNA"/>
</dbReference>
<dbReference type="Proteomes" id="UP000527860">
    <property type="component" value="Unassembled WGS sequence"/>
</dbReference>
<evidence type="ECO:0000313" key="6">
    <source>
        <dbReference type="EMBL" id="KIH70663.1"/>
    </source>
</evidence>
<dbReference type="EMBL" id="JXII01000006">
    <property type="protein sequence ID" value="KIH70663.1"/>
    <property type="molecule type" value="Genomic_DNA"/>
</dbReference>
<sequence length="261" mass="29510">MKKNALHLMTWPEIKKEFEKDKIIFIPLGSMEQHGKHSINGDYLAATHIAEKVAEKSGNLYVPTLPFGNSSYFKAYPGTISLREETVTQVLYDVLENFIDHGQYKIAFLNGHAGNKSSINNAVRSLREQHKDLEVYTFNLWQTLTPEQKKEVYPTESDPSGHGSEPLTSIMRYLYPEHVDVSKNTFEKEKISEGGKEIVNLNQLNVDGINVDGYMDMQDISDDGIYANSFQPSKDIGKKVVEYIVANIISATNKLYGERKG</sequence>
<dbReference type="PANTHER" id="PTHR35005:SF1">
    <property type="entry name" value="2-AMINO-5-FORMYLAMINO-6-RIBOSYLAMINOPYRIMIDIN-4(3H)-ONE 5'-MONOPHOSPHATE DEFORMYLASE"/>
    <property type="match status" value="1"/>
</dbReference>
<keyword evidence="3" id="KW-0378">Hydrolase</keyword>
<evidence type="ECO:0000256" key="1">
    <source>
        <dbReference type="ARBA" id="ARBA00001947"/>
    </source>
</evidence>
<dbReference type="PANTHER" id="PTHR35005">
    <property type="entry name" value="3-DEHYDRO-SCYLLO-INOSOSE HYDROLASE"/>
    <property type="match status" value="1"/>
</dbReference>
<evidence type="ECO:0000256" key="2">
    <source>
        <dbReference type="ARBA" id="ARBA00022723"/>
    </source>
</evidence>
<dbReference type="AlphaFoldDB" id="A0A0C2DKT6"/>
<organism evidence="6 8">
    <name type="scientific">Salinicoccus roseus</name>
    <dbReference type="NCBI Taxonomy" id="45670"/>
    <lineage>
        <taxon>Bacteria</taxon>
        <taxon>Bacillati</taxon>
        <taxon>Bacillota</taxon>
        <taxon>Bacilli</taxon>
        <taxon>Bacillales</taxon>
        <taxon>Staphylococcaceae</taxon>
        <taxon>Salinicoccus</taxon>
    </lineage>
</organism>
<dbReference type="InterPro" id="IPR003785">
    <property type="entry name" value="Creatininase/forma_Hydrolase"/>
</dbReference>
<dbReference type="InterPro" id="IPR024087">
    <property type="entry name" value="Creatininase-like_sf"/>
</dbReference>
<evidence type="ECO:0000313" key="7">
    <source>
        <dbReference type="EMBL" id="MDB0580769.1"/>
    </source>
</evidence>
<protein>
    <submittedName>
        <fullName evidence="7">Creatininase family protein</fullName>
    </submittedName>
</protein>
<keyword evidence="9" id="KW-1185">Reference proteome</keyword>
<dbReference type="GO" id="GO:0016811">
    <property type="term" value="F:hydrolase activity, acting on carbon-nitrogen (but not peptide) bonds, in linear amides"/>
    <property type="evidence" value="ECO:0007669"/>
    <property type="project" value="TreeGrafter"/>
</dbReference>
<gene>
    <name evidence="7" type="ORF">F7P68_0009510</name>
    <name evidence="6" type="ORF">SN16_08135</name>
</gene>
<dbReference type="GO" id="GO:0009231">
    <property type="term" value="P:riboflavin biosynthetic process"/>
    <property type="evidence" value="ECO:0007669"/>
    <property type="project" value="TreeGrafter"/>
</dbReference>
<accession>A0A0C2DKT6</accession>
<evidence type="ECO:0000313" key="8">
    <source>
        <dbReference type="Proteomes" id="UP000031546"/>
    </source>
</evidence>
<keyword evidence="4" id="KW-0862">Zinc</keyword>
<dbReference type="STRING" id="45670.SN16_08135"/>
<keyword evidence="2" id="KW-0479">Metal-binding</keyword>
<comment type="caution">
    <text evidence="6">The sequence shown here is derived from an EMBL/GenBank/DDBJ whole genome shotgun (WGS) entry which is preliminary data.</text>
</comment>
<evidence type="ECO:0000256" key="3">
    <source>
        <dbReference type="ARBA" id="ARBA00022801"/>
    </source>
</evidence>
<evidence type="ECO:0000256" key="5">
    <source>
        <dbReference type="ARBA" id="ARBA00024029"/>
    </source>
</evidence>
<dbReference type="GO" id="GO:0046872">
    <property type="term" value="F:metal ion binding"/>
    <property type="evidence" value="ECO:0007669"/>
    <property type="project" value="UniProtKB-KW"/>
</dbReference>
<dbReference type="Pfam" id="PF02633">
    <property type="entry name" value="Creatininase"/>
    <property type="match status" value="1"/>
</dbReference>
<name>A0A0C2DKT6_9STAP</name>
<dbReference type="SUPFAM" id="SSF102215">
    <property type="entry name" value="Creatininase"/>
    <property type="match status" value="1"/>
</dbReference>
<comment type="similarity">
    <text evidence="5">Belongs to the creatininase superfamily.</text>
</comment>